<organism evidence="2">
    <name type="scientific">Magallana gigas</name>
    <name type="common">Pacific oyster</name>
    <name type="synonym">Crassostrea gigas</name>
    <dbReference type="NCBI Taxonomy" id="29159"/>
    <lineage>
        <taxon>Eukaryota</taxon>
        <taxon>Metazoa</taxon>
        <taxon>Spiralia</taxon>
        <taxon>Lophotrochozoa</taxon>
        <taxon>Mollusca</taxon>
        <taxon>Bivalvia</taxon>
        <taxon>Autobranchia</taxon>
        <taxon>Pteriomorphia</taxon>
        <taxon>Ostreida</taxon>
        <taxon>Ostreoidea</taxon>
        <taxon>Ostreidae</taxon>
        <taxon>Magallana</taxon>
    </lineage>
</organism>
<sequence length="63" mass="7335">MAIDTLPFYLTGAAKSWFYAVEIKRTIKDAIHQRFQPSFQNDLEQKPSKSVDDFYQSGYPDDD</sequence>
<feature type="compositionally biased region" description="Basic and acidic residues" evidence="1">
    <location>
        <begin position="43"/>
        <end position="52"/>
    </location>
</feature>
<dbReference type="InParanoid" id="K1QW57"/>
<evidence type="ECO:0000313" key="2">
    <source>
        <dbReference type="EMBL" id="EKC25806.1"/>
    </source>
</evidence>
<proteinExistence type="predicted"/>
<feature type="region of interest" description="Disordered" evidence="1">
    <location>
        <begin position="38"/>
        <end position="63"/>
    </location>
</feature>
<evidence type="ECO:0000256" key="1">
    <source>
        <dbReference type="SAM" id="MobiDB-lite"/>
    </source>
</evidence>
<dbReference type="EMBL" id="JH818250">
    <property type="protein sequence ID" value="EKC25806.1"/>
    <property type="molecule type" value="Genomic_DNA"/>
</dbReference>
<name>K1QW57_MAGGI</name>
<reference evidence="2" key="1">
    <citation type="journal article" date="2012" name="Nature">
        <title>The oyster genome reveals stress adaptation and complexity of shell formation.</title>
        <authorList>
            <person name="Zhang G."/>
            <person name="Fang X."/>
            <person name="Guo X."/>
            <person name="Li L."/>
            <person name="Luo R."/>
            <person name="Xu F."/>
            <person name="Yang P."/>
            <person name="Zhang L."/>
            <person name="Wang X."/>
            <person name="Qi H."/>
            <person name="Xiong Z."/>
            <person name="Que H."/>
            <person name="Xie Y."/>
            <person name="Holland P.W."/>
            <person name="Paps J."/>
            <person name="Zhu Y."/>
            <person name="Wu F."/>
            <person name="Chen Y."/>
            <person name="Wang J."/>
            <person name="Peng C."/>
            <person name="Meng J."/>
            <person name="Yang L."/>
            <person name="Liu J."/>
            <person name="Wen B."/>
            <person name="Zhang N."/>
            <person name="Huang Z."/>
            <person name="Zhu Q."/>
            <person name="Feng Y."/>
            <person name="Mount A."/>
            <person name="Hedgecock D."/>
            <person name="Xu Z."/>
            <person name="Liu Y."/>
            <person name="Domazet-Loso T."/>
            <person name="Du Y."/>
            <person name="Sun X."/>
            <person name="Zhang S."/>
            <person name="Liu B."/>
            <person name="Cheng P."/>
            <person name="Jiang X."/>
            <person name="Li J."/>
            <person name="Fan D."/>
            <person name="Wang W."/>
            <person name="Fu W."/>
            <person name="Wang T."/>
            <person name="Wang B."/>
            <person name="Zhang J."/>
            <person name="Peng Z."/>
            <person name="Li Y."/>
            <person name="Li N."/>
            <person name="Wang J."/>
            <person name="Chen M."/>
            <person name="He Y."/>
            <person name="Tan F."/>
            <person name="Song X."/>
            <person name="Zheng Q."/>
            <person name="Huang R."/>
            <person name="Yang H."/>
            <person name="Du X."/>
            <person name="Chen L."/>
            <person name="Yang M."/>
            <person name="Gaffney P.M."/>
            <person name="Wang S."/>
            <person name="Luo L."/>
            <person name="She Z."/>
            <person name="Ming Y."/>
            <person name="Huang W."/>
            <person name="Zhang S."/>
            <person name="Huang B."/>
            <person name="Zhang Y."/>
            <person name="Qu T."/>
            <person name="Ni P."/>
            <person name="Miao G."/>
            <person name="Wang J."/>
            <person name="Wang Q."/>
            <person name="Steinberg C.E."/>
            <person name="Wang H."/>
            <person name="Li N."/>
            <person name="Qian L."/>
            <person name="Zhang G."/>
            <person name="Li Y."/>
            <person name="Yang H."/>
            <person name="Liu X."/>
            <person name="Wang J."/>
            <person name="Yin Y."/>
            <person name="Wang J."/>
        </authorList>
    </citation>
    <scope>NUCLEOTIDE SEQUENCE [LARGE SCALE GENOMIC DNA]</scope>
    <source>
        <strain evidence="2">05x7-T-G4-1.051#20</strain>
    </source>
</reference>
<dbReference type="AlphaFoldDB" id="K1QW57"/>
<gene>
    <name evidence="2" type="ORF">CGI_10008144</name>
</gene>
<protein>
    <submittedName>
        <fullName evidence="2">Uncharacterized protein</fullName>
    </submittedName>
</protein>
<accession>K1QW57</accession>
<dbReference type="HOGENOM" id="CLU_2887909_0_0_1"/>